<evidence type="ECO:0000256" key="1">
    <source>
        <dbReference type="ARBA" id="ARBA00004571"/>
    </source>
</evidence>
<keyword evidence="17" id="KW-1185">Reference proteome</keyword>
<feature type="domain" description="TonB-dependent receptor plug" evidence="15">
    <location>
        <begin position="83"/>
        <end position="189"/>
    </location>
</feature>
<organism evidence="16 17">
    <name type="scientific">Rhizorhabdus histidinilytica</name>
    <dbReference type="NCBI Taxonomy" id="439228"/>
    <lineage>
        <taxon>Bacteria</taxon>
        <taxon>Pseudomonadati</taxon>
        <taxon>Pseudomonadota</taxon>
        <taxon>Alphaproteobacteria</taxon>
        <taxon>Sphingomonadales</taxon>
        <taxon>Sphingomonadaceae</taxon>
        <taxon>Rhizorhabdus</taxon>
    </lineage>
</organism>
<dbReference type="Pfam" id="PF00593">
    <property type="entry name" value="TonB_dep_Rec_b-barrel"/>
    <property type="match status" value="1"/>
</dbReference>
<keyword evidence="8 12" id="KW-0798">TonB box</keyword>
<dbReference type="PROSITE" id="PS52016">
    <property type="entry name" value="TONB_DEPENDENT_REC_3"/>
    <property type="match status" value="1"/>
</dbReference>
<dbReference type="RefSeq" id="WP_377266405.1">
    <property type="nucleotide sequence ID" value="NZ_JBHLWD010000006.1"/>
</dbReference>
<keyword evidence="3 11" id="KW-1134">Transmembrane beta strand</keyword>
<evidence type="ECO:0000256" key="9">
    <source>
        <dbReference type="ARBA" id="ARBA00023136"/>
    </source>
</evidence>
<evidence type="ECO:0000256" key="3">
    <source>
        <dbReference type="ARBA" id="ARBA00022452"/>
    </source>
</evidence>
<dbReference type="PANTHER" id="PTHR32552">
    <property type="entry name" value="FERRICHROME IRON RECEPTOR-RELATED"/>
    <property type="match status" value="1"/>
</dbReference>
<accession>A0A1T5FP74</accession>
<evidence type="ECO:0000256" key="8">
    <source>
        <dbReference type="ARBA" id="ARBA00023077"/>
    </source>
</evidence>
<dbReference type="PANTHER" id="PTHR32552:SF81">
    <property type="entry name" value="TONB-DEPENDENT OUTER MEMBRANE RECEPTOR"/>
    <property type="match status" value="1"/>
</dbReference>
<dbReference type="InterPro" id="IPR036942">
    <property type="entry name" value="Beta-barrel_TonB_sf"/>
</dbReference>
<sequence>MRAYDKADREPPIADEQTMTCRAPRAVAMLVRGSVLACMVALMAGAVQAQVATSSSAGDADGNAAEGQLEEIVVTAQHRSQRLQDVPVAVTSLSASALNQQGVSSTSDLSQAVPGLVFTSQLSAANAYIRGVGSQLFGPTSESPVAVYVDDVYIANPQGNVFSLAGTKQIDVLNGPQGTLFGRNATGGVIQIQTLDPGKDLKLDLSGTYGNYDFVGASGYVSGGLGENVSASLSALYENQGKGYGRNLCTGDYVNQQARHNISLRNKWLIELPTNTVIRLSADYARLGNTNSYQRPQGSVSPLPGAAAPIGYPGEYNSNVGLPNFTRLKTGGVSMKIDQEIGSLALTSITAYRELRNRNALDQDQSSVAAIDLTWQTRFHSFSQELRLQNRSSGKFNWIVGAFYYNATGGFKDLLAGGATLIDYDEQKSESYAAFGQATLELVDNLNLTGGIRYTTDKQVFRLPSFALRDSQDAKKATYRVALDYKFSPDILGYVSYNTGFKSGGFNLLAPGNSFRPEELNALEFGLKTELFDRSVRLNLGGFFYHYKDQQVSIPSIGGDIIANAAGARIKGFEASLDYKATSRLKISGGLSLMEGHYTDYPGFQSYDTNGNPVGGPINLKGKDTVQTPEFVGNVSAQYTVPTEVGDFAANVGVQHNGGFFAAPDNRLEQPSYTLVNSSLSWLSNDKSVEVKLWGRNLFDDRYFILQSPNRAPIGDTQIQAPPRTFGITLSYHH</sequence>
<comment type="subcellular location">
    <subcellularLocation>
        <location evidence="1 11">Cell outer membrane</location>
        <topology evidence="1 11">Multi-pass membrane protein</topology>
    </subcellularLocation>
</comment>
<dbReference type="SUPFAM" id="SSF56935">
    <property type="entry name" value="Porins"/>
    <property type="match status" value="1"/>
</dbReference>
<protein>
    <submittedName>
        <fullName evidence="16">Iron complex outermembrane recepter protein</fullName>
    </submittedName>
</protein>
<evidence type="ECO:0000256" key="2">
    <source>
        <dbReference type="ARBA" id="ARBA00022448"/>
    </source>
</evidence>
<evidence type="ECO:0000256" key="6">
    <source>
        <dbReference type="ARBA" id="ARBA00023004"/>
    </source>
</evidence>
<evidence type="ECO:0000256" key="12">
    <source>
        <dbReference type="RuleBase" id="RU003357"/>
    </source>
</evidence>
<keyword evidence="10 11" id="KW-0998">Cell outer membrane</keyword>
<gene>
    <name evidence="16" type="ORF">SAMN06295920_110102</name>
</gene>
<evidence type="ECO:0000313" key="17">
    <source>
        <dbReference type="Proteomes" id="UP000189818"/>
    </source>
</evidence>
<reference evidence="17" key="1">
    <citation type="submission" date="2017-02" db="EMBL/GenBank/DDBJ databases">
        <authorList>
            <person name="Varghese N."/>
            <person name="Submissions S."/>
        </authorList>
    </citation>
    <scope>NUCLEOTIDE SEQUENCE [LARGE SCALE GENOMIC DNA]</scope>
    <source>
        <strain evidence="17">UM2</strain>
    </source>
</reference>
<evidence type="ECO:0000259" key="15">
    <source>
        <dbReference type="Pfam" id="PF07715"/>
    </source>
</evidence>
<keyword evidence="9 11" id="KW-0472">Membrane</keyword>
<evidence type="ECO:0000256" key="10">
    <source>
        <dbReference type="ARBA" id="ARBA00023237"/>
    </source>
</evidence>
<keyword evidence="4" id="KW-0410">Iron transport</keyword>
<dbReference type="GO" id="GO:0006826">
    <property type="term" value="P:iron ion transport"/>
    <property type="evidence" value="ECO:0007669"/>
    <property type="project" value="UniProtKB-KW"/>
</dbReference>
<keyword evidence="7" id="KW-0406">Ion transport</keyword>
<keyword evidence="6" id="KW-0408">Iron</keyword>
<dbReference type="STRING" id="439228.SAMN06295920_110102"/>
<dbReference type="AlphaFoldDB" id="A0A1T5FP74"/>
<dbReference type="Proteomes" id="UP000189818">
    <property type="component" value="Unassembled WGS sequence"/>
</dbReference>
<dbReference type="InterPro" id="IPR000531">
    <property type="entry name" value="Beta-barrel_TonB"/>
</dbReference>
<proteinExistence type="inferred from homology"/>
<dbReference type="CDD" id="cd01347">
    <property type="entry name" value="ligand_gated_channel"/>
    <property type="match status" value="1"/>
</dbReference>
<dbReference type="InterPro" id="IPR039426">
    <property type="entry name" value="TonB-dep_rcpt-like"/>
</dbReference>
<keyword evidence="2 11" id="KW-0813">Transport</keyword>
<evidence type="ECO:0000313" key="16">
    <source>
        <dbReference type="EMBL" id="SKB97912.1"/>
    </source>
</evidence>
<evidence type="ECO:0000256" key="5">
    <source>
        <dbReference type="ARBA" id="ARBA00022692"/>
    </source>
</evidence>
<dbReference type="InterPro" id="IPR012910">
    <property type="entry name" value="Plug_dom"/>
</dbReference>
<keyword evidence="5 11" id="KW-0812">Transmembrane</keyword>
<evidence type="ECO:0000259" key="14">
    <source>
        <dbReference type="Pfam" id="PF00593"/>
    </source>
</evidence>
<name>A0A1T5FP74_9SPHN</name>
<comment type="similarity">
    <text evidence="11 12">Belongs to the TonB-dependent receptor family.</text>
</comment>
<evidence type="ECO:0000256" key="13">
    <source>
        <dbReference type="SAM" id="Phobius"/>
    </source>
</evidence>
<evidence type="ECO:0000256" key="11">
    <source>
        <dbReference type="PROSITE-ProRule" id="PRU01360"/>
    </source>
</evidence>
<evidence type="ECO:0000256" key="4">
    <source>
        <dbReference type="ARBA" id="ARBA00022496"/>
    </source>
</evidence>
<feature type="transmembrane region" description="Helical" evidence="13">
    <location>
        <begin position="26"/>
        <end position="47"/>
    </location>
</feature>
<evidence type="ECO:0000256" key="7">
    <source>
        <dbReference type="ARBA" id="ARBA00023065"/>
    </source>
</evidence>
<dbReference type="EMBL" id="FUYM01000010">
    <property type="protein sequence ID" value="SKB97912.1"/>
    <property type="molecule type" value="Genomic_DNA"/>
</dbReference>
<dbReference type="GO" id="GO:0009279">
    <property type="term" value="C:cell outer membrane"/>
    <property type="evidence" value="ECO:0007669"/>
    <property type="project" value="UniProtKB-SubCell"/>
</dbReference>
<dbReference type="Pfam" id="PF07715">
    <property type="entry name" value="Plug"/>
    <property type="match status" value="1"/>
</dbReference>
<feature type="domain" description="TonB-dependent receptor-like beta-barrel" evidence="14">
    <location>
        <begin position="207"/>
        <end position="698"/>
    </location>
</feature>
<keyword evidence="13" id="KW-1133">Transmembrane helix</keyword>
<dbReference type="Gene3D" id="2.40.170.20">
    <property type="entry name" value="TonB-dependent receptor, beta-barrel domain"/>
    <property type="match status" value="1"/>
</dbReference>